<accession>A0A010RC88</accession>
<reference evidence="1 2" key="1">
    <citation type="submission" date="2014-02" db="EMBL/GenBank/DDBJ databases">
        <title>The genome sequence of Colletotrichum fioriniae PJ7.</title>
        <authorList>
            <person name="Baroncelli R."/>
            <person name="Thon M.R."/>
        </authorList>
    </citation>
    <scope>NUCLEOTIDE SEQUENCE [LARGE SCALE GENOMIC DNA]</scope>
    <source>
        <strain evidence="1 2">PJ7</strain>
    </source>
</reference>
<dbReference type="InterPro" id="IPR010349">
    <property type="entry name" value="Asparaginase_II"/>
</dbReference>
<comment type="caution">
    <text evidence="1">The sequence shown here is derived from an EMBL/GenBank/DDBJ whole genome shotgun (WGS) entry which is preliminary data.</text>
</comment>
<evidence type="ECO:0008006" key="3">
    <source>
        <dbReference type="Google" id="ProtNLM"/>
    </source>
</evidence>
<dbReference type="EMBL" id="JARH01000679">
    <property type="protein sequence ID" value="EXF77841.1"/>
    <property type="molecule type" value="Genomic_DNA"/>
</dbReference>
<organism evidence="1 2">
    <name type="scientific">Colletotrichum fioriniae PJ7</name>
    <dbReference type="NCBI Taxonomy" id="1445577"/>
    <lineage>
        <taxon>Eukaryota</taxon>
        <taxon>Fungi</taxon>
        <taxon>Dikarya</taxon>
        <taxon>Ascomycota</taxon>
        <taxon>Pezizomycotina</taxon>
        <taxon>Sordariomycetes</taxon>
        <taxon>Hypocreomycetidae</taxon>
        <taxon>Glomerellales</taxon>
        <taxon>Glomerellaceae</taxon>
        <taxon>Colletotrichum</taxon>
        <taxon>Colletotrichum acutatum species complex</taxon>
    </lineage>
</organism>
<dbReference type="PANTHER" id="PTHR42110:SF1">
    <property type="entry name" value="L-ASPARAGINASE, PUTATIVE (AFU_ORTHOLOGUE AFUA_3G11890)-RELATED"/>
    <property type="match status" value="1"/>
</dbReference>
<dbReference type="Proteomes" id="UP000020467">
    <property type="component" value="Unassembled WGS sequence"/>
</dbReference>
<protein>
    <recommendedName>
        <fullName evidence="3">L-asparaginase II</fullName>
    </recommendedName>
</protein>
<dbReference type="OrthoDB" id="2588474at2759"/>
<dbReference type="eggNOG" id="ENOG502S95P">
    <property type="taxonomic scope" value="Eukaryota"/>
</dbReference>
<dbReference type="AlphaFoldDB" id="A0A010RC88"/>
<evidence type="ECO:0000313" key="2">
    <source>
        <dbReference type="Proteomes" id="UP000020467"/>
    </source>
</evidence>
<gene>
    <name evidence="1" type="ORF">CFIO01_13285</name>
</gene>
<dbReference type="HOGENOM" id="CLU_062004_0_0_1"/>
<proteinExistence type="predicted"/>
<sequence length="358" mass="38293">MTKTSFFEDYVVTDRGGVIENRHAVHAAVVDASGKILYAVGNPSRMTLARSAAKPAQALAVLETPGFDKYGFDGADIALMCASHNSEDRHVSRARSMLSRVGAQESDLRCGGHPSICPVVDRSWIRADFTPTEINNNCSGKHAGMLGGAKALGASFEHYHLPCHPIQVKVKQVVEDLSGLNGDEIKWAIDGCNLPAPGQPLYSMGRMYAAFAAAADAVEGDENAQPARVKHMSDIYNAMATYPEMVGGEGRFCTLLMEAYEGGLIGKVGADGCYTIGIRASDSTKKLGAEGAVGIAVKIEDGSLEILYAAVPEILDQLQIGTPEERRKLASFHHLKRTNTMGVVTGQVSHAFSVRRVD</sequence>
<dbReference type="KEGG" id="cfj:CFIO01_13285"/>
<name>A0A010RC88_9PEZI</name>
<evidence type="ECO:0000313" key="1">
    <source>
        <dbReference type="EMBL" id="EXF77841.1"/>
    </source>
</evidence>
<dbReference type="Pfam" id="PF06089">
    <property type="entry name" value="Asparaginase_II"/>
    <property type="match status" value="1"/>
</dbReference>
<dbReference type="PANTHER" id="PTHR42110">
    <property type="entry name" value="L-ASPARAGINASE, PUTATIVE (AFU_ORTHOLOGUE AFUA_3G11890)-RELATED"/>
    <property type="match status" value="1"/>
</dbReference>
<keyword evidence="2" id="KW-1185">Reference proteome</keyword>